<sequence length="148" mass="16447">MRPPTSLLFFAVESTTVKSLFMQYCSKHIKEPPLTDVTLNPYENSMYLGDVYQTQPPSAKFTLPWSQAAWMKEVRPGLAGIAICVCPVLSSKPNQVWSSTNKITARDMHENISDMGPTALKRGHNGRGDHSFILSQNSLGLASMPEFK</sequence>
<dbReference type="Proteomes" id="UP001519460">
    <property type="component" value="Unassembled WGS sequence"/>
</dbReference>
<evidence type="ECO:0000313" key="2">
    <source>
        <dbReference type="Proteomes" id="UP001519460"/>
    </source>
</evidence>
<protein>
    <submittedName>
        <fullName evidence="1">Uncharacterized protein</fullName>
    </submittedName>
</protein>
<name>A0ABD0KQ87_9CAEN</name>
<organism evidence="1 2">
    <name type="scientific">Batillaria attramentaria</name>
    <dbReference type="NCBI Taxonomy" id="370345"/>
    <lineage>
        <taxon>Eukaryota</taxon>
        <taxon>Metazoa</taxon>
        <taxon>Spiralia</taxon>
        <taxon>Lophotrochozoa</taxon>
        <taxon>Mollusca</taxon>
        <taxon>Gastropoda</taxon>
        <taxon>Caenogastropoda</taxon>
        <taxon>Sorbeoconcha</taxon>
        <taxon>Cerithioidea</taxon>
        <taxon>Batillariidae</taxon>
        <taxon>Batillaria</taxon>
    </lineage>
</organism>
<gene>
    <name evidence="1" type="ORF">BaRGS_00019617</name>
</gene>
<dbReference type="EMBL" id="JACVVK020000142">
    <property type="protein sequence ID" value="KAK7489103.1"/>
    <property type="molecule type" value="Genomic_DNA"/>
</dbReference>
<dbReference type="AlphaFoldDB" id="A0ABD0KQ87"/>
<keyword evidence="2" id="KW-1185">Reference proteome</keyword>
<evidence type="ECO:0000313" key="1">
    <source>
        <dbReference type="EMBL" id="KAK7489103.1"/>
    </source>
</evidence>
<reference evidence="1 2" key="1">
    <citation type="journal article" date="2023" name="Sci. Data">
        <title>Genome assembly of the Korean intertidal mud-creeper Batillaria attramentaria.</title>
        <authorList>
            <person name="Patra A.K."/>
            <person name="Ho P.T."/>
            <person name="Jun S."/>
            <person name="Lee S.J."/>
            <person name="Kim Y."/>
            <person name="Won Y.J."/>
        </authorList>
    </citation>
    <scope>NUCLEOTIDE SEQUENCE [LARGE SCALE GENOMIC DNA]</scope>
    <source>
        <strain evidence="1">Wonlab-2016</strain>
    </source>
</reference>
<accession>A0ABD0KQ87</accession>
<proteinExistence type="predicted"/>
<comment type="caution">
    <text evidence="1">The sequence shown here is derived from an EMBL/GenBank/DDBJ whole genome shotgun (WGS) entry which is preliminary data.</text>
</comment>